<gene>
    <name evidence="3" type="ORF">ACFPP7_08925</name>
</gene>
<dbReference type="Proteomes" id="UP001596084">
    <property type="component" value="Unassembled WGS sequence"/>
</dbReference>
<keyword evidence="4" id="KW-1185">Reference proteome</keyword>
<dbReference type="RefSeq" id="WP_245660728.1">
    <property type="nucleotide sequence ID" value="NZ_JBHSMX010000012.1"/>
</dbReference>
<evidence type="ECO:0000256" key="2">
    <source>
        <dbReference type="SAM" id="SignalP"/>
    </source>
</evidence>
<feature type="signal peptide" evidence="2">
    <location>
        <begin position="1"/>
        <end position="23"/>
    </location>
</feature>
<evidence type="ECO:0000313" key="3">
    <source>
        <dbReference type="EMBL" id="MFC5521035.1"/>
    </source>
</evidence>
<accession>A0ABW0Q9P6</accession>
<protein>
    <submittedName>
        <fullName evidence="3">Uncharacterized protein</fullName>
    </submittedName>
</protein>
<dbReference type="EMBL" id="JBHSMX010000012">
    <property type="protein sequence ID" value="MFC5521035.1"/>
    <property type="molecule type" value="Genomic_DNA"/>
</dbReference>
<feature type="chain" id="PRO_5046753270" evidence="2">
    <location>
        <begin position="24"/>
        <end position="111"/>
    </location>
</feature>
<proteinExistence type="predicted"/>
<feature type="region of interest" description="Disordered" evidence="1">
    <location>
        <begin position="74"/>
        <end position="111"/>
    </location>
</feature>
<evidence type="ECO:0000256" key="1">
    <source>
        <dbReference type="SAM" id="MobiDB-lite"/>
    </source>
</evidence>
<evidence type="ECO:0000313" key="4">
    <source>
        <dbReference type="Proteomes" id="UP001596084"/>
    </source>
</evidence>
<keyword evidence="2" id="KW-0732">Signal</keyword>
<name>A0ABW0Q9P6_9BURK</name>
<feature type="compositionally biased region" description="Polar residues" evidence="1">
    <location>
        <begin position="88"/>
        <end position="111"/>
    </location>
</feature>
<sequence>MKKLPIALFAALLAVLHGAPVFAQVPTPSQGRAPGLYVQVLDGLIHVTNPTGTTNFSAGQFGYTASIKQPPVIVPKNPGIQFTPPPAFNQSTGPGASTGPAKSNTVDCEVR</sequence>
<reference evidence="4" key="1">
    <citation type="journal article" date="2019" name="Int. J. Syst. Evol. Microbiol.">
        <title>The Global Catalogue of Microorganisms (GCM) 10K type strain sequencing project: providing services to taxonomists for standard genome sequencing and annotation.</title>
        <authorList>
            <consortium name="The Broad Institute Genomics Platform"/>
            <consortium name="The Broad Institute Genome Sequencing Center for Infectious Disease"/>
            <person name="Wu L."/>
            <person name="Ma J."/>
        </authorList>
    </citation>
    <scope>NUCLEOTIDE SEQUENCE [LARGE SCALE GENOMIC DNA]</scope>
    <source>
        <strain evidence="4">CGMCC 4.7277</strain>
    </source>
</reference>
<comment type="caution">
    <text evidence="3">The sequence shown here is derived from an EMBL/GenBank/DDBJ whole genome shotgun (WGS) entry which is preliminary data.</text>
</comment>
<organism evidence="3 4">
    <name type="scientific">Polaromonas jejuensis</name>
    <dbReference type="NCBI Taxonomy" id="457502"/>
    <lineage>
        <taxon>Bacteria</taxon>
        <taxon>Pseudomonadati</taxon>
        <taxon>Pseudomonadota</taxon>
        <taxon>Betaproteobacteria</taxon>
        <taxon>Burkholderiales</taxon>
        <taxon>Comamonadaceae</taxon>
        <taxon>Polaromonas</taxon>
    </lineage>
</organism>